<evidence type="ECO:0000313" key="1">
    <source>
        <dbReference type="EMBL" id="MQL96543.1"/>
    </source>
</evidence>
<evidence type="ECO:0000313" key="2">
    <source>
        <dbReference type="Proteomes" id="UP000652761"/>
    </source>
</evidence>
<dbReference type="Proteomes" id="UP000652761">
    <property type="component" value="Unassembled WGS sequence"/>
</dbReference>
<organism evidence="1 2">
    <name type="scientific">Colocasia esculenta</name>
    <name type="common">Wild taro</name>
    <name type="synonym">Arum esculentum</name>
    <dbReference type="NCBI Taxonomy" id="4460"/>
    <lineage>
        <taxon>Eukaryota</taxon>
        <taxon>Viridiplantae</taxon>
        <taxon>Streptophyta</taxon>
        <taxon>Embryophyta</taxon>
        <taxon>Tracheophyta</taxon>
        <taxon>Spermatophyta</taxon>
        <taxon>Magnoliopsida</taxon>
        <taxon>Liliopsida</taxon>
        <taxon>Araceae</taxon>
        <taxon>Aroideae</taxon>
        <taxon>Colocasieae</taxon>
        <taxon>Colocasia</taxon>
    </lineage>
</organism>
<name>A0A843VWL0_COLES</name>
<dbReference type="AlphaFoldDB" id="A0A843VWL0"/>
<protein>
    <submittedName>
        <fullName evidence="1">Uncharacterized protein</fullName>
    </submittedName>
</protein>
<comment type="caution">
    <text evidence="1">The sequence shown here is derived from an EMBL/GenBank/DDBJ whole genome shotgun (WGS) entry which is preliminary data.</text>
</comment>
<reference evidence="1" key="1">
    <citation type="submission" date="2017-07" db="EMBL/GenBank/DDBJ databases">
        <title>Taro Niue Genome Assembly and Annotation.</title>
        <authorList>
            <person name="Atibalentja N."/>
            <person name="Keating K."/>
            <person name="Fields C.J."/>
        </authorList>
    </citation>
    <scope>NUCLEOTIDE SEQUENCE</scope>
    <source>
        <strain evidence="1">Niue_2</strain>
        <tissue evidence="1">Leaf</tissue>
    </source>
</reference>
<sequence>MPRGVATCSLSHQANLSRLGAHRFKIEASAPFPPLSLSFFSFLLLLPPPSSHFSGGFSASLRCSWWEATPRLCRRRDRGAWSEEEVRLLNSGRARTGQRRRGNSRHPRI</sequence>
<keyword evidence="2" id="KW-1185">Reference proteome</keyword>
<accession>A0A843VWL0</accession>
<dbReference type="EMBL" id="NMUH01001927">
    <property type="protein sequence ID" value="MQL96543.1"/>
    <property type="molecule type" value="Genomic_DNA"/>
</dbReference>
<proteinExistence type="predicted"/>
<gene>
    <name evidence="1" type="ORF">Taro_029221</name>
</gene>